<keyword evidence="10" id="KW-1185">Reference proteome</keyword>
<evidence type="ECO:0000256" key="4">
    <source>
        <dbReference type="ARBA" id="ARBA00022723"/>
    </source>
</evidence>
<protein>
    <submittedName>
        <fullName evidence="9">Cytochrome b subunit of succinate dehydrogenase, Sdh3p</fullName>
    </submittedName>
</protein>
<dbReference type="Proteomes" id="UP001583280">
    <property type="component" value="Unassembled WGS sequence"/>
</dbReference>
<feature type="transmembrane region" description="Helical" evidence="8">
    <location>
        <begin position="228"/>
        <end position="246"/>
    </location>
</feature>
<dbReference type="InterPro" id="IPR034804">
    <property type="entry name" value="SQR/QFR_C/D"/>
</dbReference>
<keyword evidence="2" id="KW-0349">Heme</keyword>
<dbReference type="InterPro" id="IPR000701">
    <property type="entry name" value="SuccDH_FuR_B_TM-su"/>
</dbReference>
<evidence type="ECO:0000256" key="3">
    <source>
        <dbReference type="ARBA" id="ARBA00022692"/>
    </source>
</evidence>
<comment type="caution">
    <text evidence="9">The sequence shown here is derived from an EMBL/GenBank/DDBJ whole genome shotgun (WGS) entry which is preliminary data.</text>
</comment>
<evidence type="ECO:0000256" key="8">
    <source>
        <dbReference type="SAM" id="Phobius"/>
    </source>
</evidence>
<evidence type="ECO:0000313" key="9">
    <source>
        <dbReference type="EMBL" id="KAL1901617.1"/>
    </source>
</evidence>
<reference evidence="9 10" key="1">
    <citation type="journal article" date="2024" name="IMA Fungus">
        <title>IMA Genome - F19 : A genome assembly and annotation guide to empower mycologists, including annotated draft genome sequences of Ceratocystis pirilliformis, Diaporthe australafricana, Fusarium ophioides, Paecilomyces lecythidis, and Sporothrix stenoceras.</title>
        <authorList>
            <person name="Aylward J."/>
            <person name="Wilson A.M."/>
            <person name="Visagie C.M."/>
            <person name="Spraker J."/>
            <person name="Barnes I."/>
            <person name="Buitendag C."/>
            <person name="Ceriani C."/>
            <person name="Del Mar Angel L."/>
            <person name="du Plessis D."/>
            <person name="Fuchs T."/>
            <person name="Gasser K."/>
            <person name="Kramer D."/>
            <person name="Li W."/>
            <person name="Munsamy K."/>
            <person name="Piso A."/>
            <person name="Price J.L."/>
            <person name="Sonnekus B."/>
            <person name="Thomas C."/>
            <person name="van der Nest A."/>
            <person name="van Dijk A."/>
            <person name="van Heerden A."/>
            <person name="van Vuuren N."/>
            <person name="Yilmaz N."/>
            <person name="Duong T.A."/>
            <person name="van der Merwe N.A."/>
            <person name="Wingfield M.J."/>
            <person name="Wingfield B.D."/>
        </authorList>
    </citation>
    <scope>NUCLEOTIDE SEQUENCE [LARGE SCALE GENOMIC DNA]</scope>
    <source>
        <strain evidence="9 10">CMW 12675</strain>
    </source>
</reference>
<keyword evidence="3 8" id="KW-0812">Transmembrane</keyword>
<dbReference type="Gene3D" id="1.20.1300.10">
    <property type="entry name" value="Fumarate reductase/succinate dehydrogenase, transmembrane subunit"/>
    <property type="match status" value="1"/>
</dbReference>
<keyword evidence="6" id="KW-0408">Iron</keyword>
<dbReference type="SUPFAM" id="SSF81343">
    <property type="entry name" value="Fumarate reductase respiratory complex transmembrane subunits"/>
    <property type="match status" value="1"/>
</dbReference>
<keyword evidence="7 8" id="KW-0472">Membrane</keyword>
<accession>A0ABR3ZN43</accession>
<evidence type="ECO:0000256" key="5">
    <source>
        <dbReference type="ARBA" id="ARBA00022989"/>
    </source>
</evidence>
<evidence type="ECO:0000256" key="1">
    <source>
        <dbReference type="ARBA" id="ARBA00004370"/>
    </source>
</evidence>
<sequence>MMATFRVSPDVDTVHVRFTLPISSGSLFQTRCSFAVVTADTAIRAGILSGTSLYRRPLAPSICDSTDPIPHLSKPIPTSNYAITIALRTMATNILLYLLASMRPSLGLTQNRLPQILLASAMSTSASRLSLSAMVSPAAVIEKTSIAQSQEILDAQRLHRPVSPHLSVYSPKQTFFTPSIWHRMTGSILSGSLYAFSTAYLAAPLFGWHLESASLVACAAGLPLAVKGGLKFFFGFPFVFHFINGIRHLTYDVLLGFSKPQIKKFDVLIWSSSTVVAAYLAFLY</sequence>
<gene>
    <name evidence="9" type="primary">SDH3</name>
    <name evidence="9" type="ORF">Cpir12675_000307</name>
</gene>
<dbReference type="Pfam" id="PF01127">
    <property type="entry name" value="Sdh_cyt"/>
    <property type="match status" value="1"/>
</dbReference>
<evidence type="ECO:0000256" key="2">
    <source>
        <dbReference type="ARBA" id="ARBA00022617"/>
    </source>
</evidence>
<dbReference type="PANTHER" id="PTHR10978">
    <property type="entry name" value="SUCCINATE DEHYDROGENASE CYTOCHROME B560 SUBUNIT"/>
    <property type="match status" value="1"/>
</dbReference>
<keyword evidence="5 8" id="KW-1133">Transmembrane helix</keyword>
<evidence type="ECO:0000256" key="7">
    <source>
        <dbReference type="ARBA" id="ARBA00023136"/>
    </source>
</evidence>
<comment type="subcellular location">
    <subcellularLocation>
        <location evidence="1">Membrane</location>
    </subcellularLocation>
</comment>
<evidence type="ECO:0000256" key="6">
    <source>
        <dbReference type="ARBA" id="ARBA00023004"/>
    </source>
</evidence>
<dbReference type="PANTHER" id="PTHR10978:SF5">
    <property type="entry name" value="SUCCINATE DEHYDROGENASE CYTOCHROME B560 SUBUNIT, MITOCHONDRIAL"/>
    <property type="match status" value="1"/>
</dbReference>
<keyword evidence="4" id="KW-0479">Metal-binding</keyword>
<evidence type="ECO:0000313" key="10">
    <source>
        <dbReference type="Proteomes" id="UP001583280"/>
    </source>
</evidence>
<dbReference type="InterPro" id="IPR014314">
    <property type="entry name" value="Succ_DH_cytb556"/>
</dbReference>
<organism evidence="9 10">
    <name type="scientific">Ceratocystis pirilliformis</name>
    <dbReference type="NCBI Taxonomy" id="259994"/>
    <lineage>
        <taxon>Eukaryota</taxon>
        <taxon>Fungi</taxon>
        <taxon>Dikarya</taxon>
        <taxon>Ascomycota</taxon>
        <taxon>Pezizomycotina</taxon>
        <taxon>Sordariomycetes</taxon>
        <taxon>Hypocreomycetidae</taxon>
        <taxon>Microascales</taxon>
        <taxon>Ceratocystidaceae</taxon>
        <taxon>Ceratocystis</taxon>
    </lineage>
</organism>
<feature type="transmembrane region" description="Helical" evidence="8">
    <location>
        <begin position="188"/>
        <end position="208"/>
    </location>
</feature>
<name>A0ABR3ZN43_9PEZI</name>
<dbReference type="EMBL" id="JAWDJO010000004">
    <property type="protein sequence ID" value="KAL1901617.1"/>
    <property type="molecule type" value="Genomic_DNA"/>
</dbReference>
<feature type="transmembrane region" description="Helical" evidence="8">
    <location>
        <begin position="267"/>
        <end position="283"/>
    </location>
</feature>
<dbReference type="CDD" id="cd03499">
    <property type="entry name" value="SQR_TypeC_SdhC"/>
    <property type="match status" value="1"/>
</dbReference>
<proteinExistence type="predicted"/>